<dbReference type="GO" id="GO:0007140">
    <property type="term" value="P:male meiotic nuclear division"/>
    <property type="evidence" value="ECO:0007669"/>
    <property type="project" value="UniProtKB-ARBA"/>
</dbReference>
<evidence type="ECO:0000313" key="16">
    <source>
        <dbReference type="EMBL" id="GBG82762.1"/>
    </source>
</evidence>
<dbReference type="EMBL" id="BFEA01000417">
    <property type="protein sequence ID" value="GBG82762.1"/>
    <property type="molecule type" value="Genomic_DNA"/>
</dbReference>
<dbReference type="PROSITE" id="PS50158">
    <property type="entry name" value="ZF_CCHC"/>
    <property type="match status" value="2"/>
</dbReference>
<gene>
    <name evidence="16" type="ORF">CBR_g36292</name>
</gene>
<keyword evidence="4 13" id="KW-0479">Metal-binding</keyword>
<protein>
    <recommendedName>
        <fullName evidence="13">Replication protein A subunit</fullName>
    </recommendedName>
</protein>
<dbReference type="CDD" id="cd04475">
    <property type="entry name" value="RPA1_DBD_B"/>
    <property type="match status" value="1"/>
</dbReference>
<dbReference type="CDD" id="cd04474">
    <property type="entry name" value="RPA1_DBD_A"/>
    <property type="match status" value="1"/>
</dbReference>
<dbReference type="InterPro" id="IPR031657">
    <property type="entry name" value="REPA_OB_2"/>
</dbReference>
<dbReference type="GO" id="GO:0006310">
    <property type="term" value="P:DNA recombination"/>
    <property type="evidence" value="ECO:0007669"/>
    <property type="project" value="UniProtKB-KW"/>
</dbReference>
<dbReference type="FunFam" id="2.40.50.140:FF:000090">
    <property type="entry name" value="Replication protein A subunit"/>
    <property type="match status" value="1"/>
</dbReference>
<dbReference type="AlphaFoldDB" id="A0A388LKL1"/>
<evidence type="ECO:0000256" key="7">
    <source>
        <dbReference type="ARBA" id="ARBA00022833"/>
    </source>
</evidence>
<keyword evidence="7 13" id="KW-0862">Zinc</keyword>
<keyword evidence="9" id="KW-0233">DNA recombination</keyword>
<dbReference type="GO" id="GO:0008270">
    <property type="term" value="F:zinc ion binding"/>
    <property type="evidence" value="ECO:0007669"/>
    <property type="project" value="UniProtKB-KW"/>
</dbReference>
<comment type="caution">
    <text evidence="16">The sequence shown here is derived from an EMBL/GenBank/DDBJ whole genome shotgun (WGS) entry which is preliminary data.</text>
</comment>
<sequence length="922" mass="98437">MAQRQLTPNCIAEILARGQLEIHPIVQVLDVKRIGSAGATQERFRLAVSDGTHIQQAMIATQMNEKVRSGELGPGSILELQEYICNIVQSRQIIIVLQFEIIGYEQDQIGCPVPISDGLRGGSSQQQLLPPPGSAQDTESSGDFESSAQPPQEPRSGPIRPGGEGQARDGNMTMMPPARHADGPEVMAARGRGSSGTPGPGSVCKQEPPSSAGSYGTSRQAYTSEPQHPYGRMGDGGTAMPPPLYSRSGPVAKNEAAPRIIPIAALSPYQGRWTIKARVGAKQEKRSYSNARGTGCVFSFDLLDTSGEIRVTCFNQVAERFYEKIEVGRVYYVSKGSLKPAQKSFNHLNHDWEILLENSSTIDLVEDVESAIPLHRFDFKMISHLENIENNAMVDLIGLVTAVHPTQPILRKNGVETQKRVITLQDRSNRSVELTLWGGFCMKEGQELQDLLDRGGPPPVLAVKAGRVNEFSGKSVGTISSTLLLIDPDISEAAQLKGWAAQSGRITPAVSMSRESGGGGGLGRMDARKTISQIKDEGLGTSGRTDWITLRATIAFIKQEAFAYQACPEQTGDRTCGKKVMETGDGRYRCEKCDKSVPNCEYRYKLNFEVQDHTGKTWLTAFQDTGVAVLLDTTAQEMWEWKEMQDPRFQQTFTASLFRKLLFKVKVKEETYNDETRVKLTVVKAEKVNYVEETRVLGDMIRRMQAGLPMDGGVAKGQPTQQSQQTQQAQQAQQTQGYGSGAGSYGGSMGGGGGGGYGGGGGGGYGGGGRQGGGGGGGEHVGGRGNAAGDWARSSSGSMGSEGGYATSRGGGGYGAENNGYSGGGSWREDPVCYKCEKPGHEPRDCPSWGQGGNRAVAGGPGGYQSSSGRSSTEGQNCFKCQQPGHWAKECPNSGGGGGYEGGGDYRGGGMASRGRGSYGYA</sequence>
<dbReference type="GO" id="GO:0005634">
    <property type="term" value="C:nucleus"/>
    <property type="evidence" value="ECO:0007669"/>
    <property type="project" value="UniProtKB-SubCell"/>
</dbReference>
<dbReference type="Pfam" id="PF04057">
    <property type="entry name" value="Rep-A_N"/>
    <property type="match status" value="1"/>
</dbReference>
<organism evidence="16 17">
    <name type="scientific">Chara braunii</name>
    <name type="common">Braun's stonewort</name>
    <dbReference type="NCBI Taxonomy" id="69332"/>
    <lineage>
        <taxon>Eukaryota</taxon>
        <taxon>Viridiplantae</taxon>
        <taxon>Streptophyta</taxon>
        <taxon>Charophyceae</taxon>
        <taxon>Charales</taxon>
        <taxon>Characeae</taxon>
        <taxon>Chara</taxon>
    </lineage>
</organism>
<keyword evidence="11 13" id="KW-0539">Nucleus</keyword>
<keyword evidence="17" id="KW-1185">Reference proteome</keyword>
<dbReference type="InterPro" id="IPR004591">
    <property type="entry name" value="Rfa1"/>
</dbReference>
<dbReference type="SUPFAM" id="SSF50249">
    <property type="entry name" value="Nucleic acid-binding proteins"/>
    <property type="match status" value="4"/>
</dbReference>
<evidence type="ECO:0000256" key="8">
    <source>
        <dbReference type="ARBA" id="ARBA00023125"/>
    </source>
</evidence>
<dbReference type="Gene3D" id="2.40.50.140">
    <property type="entry name" value="Nucleic acid-binding proteins"/>
    <property type="match status" value="4"/>
</dbReference>
<dbReference type="FunFam" id="2.40.50.140:FF:000064">
    <property type="entry name" value="Replication protein A subunit"/>
    <property type="match status" value="1"/>
</dbReference>
<evidence type="ECO:0000256" key="1">
    <source>
        <dbReference type="ARBA" id="ARBA00004123"/>
    </source>
</evidence>
<dbReference type="Gene3D" id="4.10.60.10">
    <property type="entry name" value="Zinc finger, CCHC-type"/>
    <property type="match status" value="1"/>
</dbReference>
<dbReference type="GO" id="GO:0006260">
    <property type="term" value="P:DNA replication"/>
    <property type="evidence" value="ECO:0007669"/>
    <property type="project" value="UniProtKB-KW"/>
</dbReference>
<feature type="compositionally biased region" description="Low complexity" evidence="14">
    <location>
        <begin position="913"/>
        <end position="922"/>
    </location>
</feature>
<dbReference type="Pfam" id="PF01336">
    <property type="entry name" value="tRNA_anti-codon"/>
    <property type="match status" value="1"/>
</dbReference>
<dbReference type="InterPro" id="IPR012340">
    <property type="entry name" value="NA-bd_OB-fold"/>
</dbReference>
<feature type="region of interest" description="Disordered" evidence="14">
    <location>
        <begin position="115"/>
        <end position="250"/>
    </location>
</feature>
<dbReference type="SUPFAM" id="SSF57756">
    <property type="entry name" value="Retrovirus zinc finger-like domains"/>
    <property type="match status" value="2"/>
</dbReference>
<dbReference type="STRING" id="69332.A0A388LKL1"/>
<evidence type="ECO:0000256" key="4">
    <source>
        <dbReference type="ARBA" id="ARBA00022723"/>
    </source>
</evidence>
<dbReference type="Gramene" id="GBG82762">
    <property type="protein sequence ID" value="GBG82762"/>
    <property type="gene ID" value="CBR_g36292"/>
</dbReference>
<comment type="subunit">
    <text evidence="13">Heterotrimer of RPA1, RPA2 and RPA3 (canonical replication protein A complex).</text>
</comment>
<dbReference type="CDD" id="cd04476">
    <property type="entry name" value="RPA1_DBD_C"/>
    <property type="match status" value="1"/>
</dbReference>
<dbReference type="Pfam" id="PF00098">
    <property type="entry name" value="zf-CCHC"/>
    <property type="match status" value="1"/>
</dbReference>
<evidence type="ECO:0000256" key="11">
    <source>
        <dbReference type="ARBA" id="ARBA00023242"/>
    </source>
</evidence>
<evidence type="ECO:0000313" key="17">
    <source>
        <dbReference type="Proteomes" id="UP000265515"/>
    </source>
</evidence>
<dbReference type="FunFam" id="2.40.50.140:FF:000041">
    <property type="entry name" value="Replication protein A subunit"/>
    <property type="match status" value="1"/>
</dbReference>
<evidence type="ECO:0000256" key="6">
    <source>
        <dbReference type="ARBA" id="ARBA00022771"/>
    </source>
</evidence>
<keyword evidence="3 13" id="KW-0235">DNA replication</keyword>
<dbReference type="InterPro" id="IPR001878">
    <property type="entry name" value="Znf_CCHC"/>
</dbReference>
<feature type="region of interest" description="Disordered" evidence="14">
    <location>
        <begin position="843"/>
        <end position="878"/>
    </location>
</feature>
<evidence type="ECO:0000259" key="15">
    <source>
        <dbReference type="PROSITE" id="PS50158"/>
    </source>
</evidence>
<feature type="compositionally biased region" description="Polar residues" evidence="14">
    <location>
        <begin position="135"/>
        <end position="150"/>
    </location>
</feature>
<evidence type="ECO:0000256" key="3">
    <source>
        <dbReference type="ARBA" id="ARBA00022705"/>
    </source>
</evidence>
<feature type="region of interest" description="Disordered" evidence="14">
    <location>
        <begin position="892"/>
        <end position="922"/>
    </location>
</feature>
<proteinExistence type="inferred from homology"/>
<feature type="compositionally biased region" description="Low complexity" evidence="14">
    <location>
        <begin position="794"/>
        <end position="808"/>
    </location>
</feature>
<dbReference type="OMA" id="MLKYEQQ"/>
<evidence type="ECO:0000256" key="14">
    <source>
        <dbReference type="SAM" id="MobiDB-lite"/>
    </source>
</evidence>
<evidence type="ECO:0000256" key="13">
    <source>
        <dbReference type="RuleBase" id="RU364130"/>
    </source>
</evidence>
<evidence type="ECO:0000256" key="2">
    <source>
        <dbReference type="ARBA" id="ARBA00005690"/>
    </source>
</evidence>
<dbReference type="Pfam" id="PF08646">
    <property type="entry name" value="Rep_fac-A_C"/>
    <property type="match status" value="1"/>
</dbReference>
<feature type="domain" description="CCHC-type" evidence="15">
    <location>
        <begin position="878"/>
        <end position="893"/>
    </location>
</feature>
<dbReference type="InterPro" id="IPR036875">
    <property type="entry name" value="Znf_CCHC_sf"/>
</dbReference>
<dbReference type="Pfam" id="PF16900">
    <property type="entry name" value="REPA_OB_2"/>
    <property type="match status" value="1"/>
</dbReference>
<feature type="region of interest" description="Disordered" evidence="14">
    <location>
        <begin position="770"/>
        <end position="814"/>
    </location>
</feature>
<feature type="compositionally biased region" description="Low complexity" evidence="14">
    <location>
        <begin position="717"/>
        <end position="737"/>
    </location>
</feature>
<evidence type="ECO:0000256" key="12">
    <source>
        <dbReference type="PROSITE-ProRule" id="PRU00047"/>
    </source>
</evidence>
<keyword evidence="5" id="KW-0227">DNA damage</keyword>
<feature type="compositionally biased region" description="Polar residues" evidence="14">
    <location>
        <begin position="864"/>
        <end position="878"/>
    </location>
</feature>
<evidence type="ECO:0000256" key="10">
    <source>
        <dbReference type="ARBA" id="ARBA00023204"/>
    </source>
</evidence>
<evidence type="ECO:0000256" key="5">
    <source>
        <dbReference type="ARBA" id="ARBA00022763"/>
    </source>
</evidence>
<dbReference type="GO" id="GO:0006281">
    <property type="term" value="P:DNA repair"/>
    <property type="evidence" value="ECO:0007669"/>
    <property type="project" value="UniProtKB-KW"/>
</dbReference>
<name>A0A388LKL1_CHABU</name>
<reference evidence="16 17" key="1">
    <citation type="journal article" date="2018" name="Cell">
        <title>The Chara Genome: Secondary Complexity and Implications for Plant Terrestrialization.</title>
        <authorList>
            <person name="Nishiyama T."/>
            <person name="Sakayama H."/>
            <person name="Vries J.D."/>
            <person name="Buschmann H."/>
            <person name="Saint-Marcoux D."/>
            <person name="Ullrich K.K."/>
            <person name="Haas F.B."/>
            <person name="Vanderstraeten L."/>
            <person name="Becker D."/>
            <person name="Lang D."/>
            <person name="Vosolsobe S."/>
            <person name="Rombauts S."/>
            <person name="Wilhelmsson P.K.I."/>
            <person name="Janitza P."/>
            <person name="Kern R."/>
            <person name="Heyl A."/>
            <person name="Rumpler F."/>
            <person name="Villalobos L.I.A.C."/>
            <person name="Clay J.M."/>
            <person name="Skokan R."/>
            <person name="Toyoda A."/>
            <person name="Suzuki Y."/>
            <person name="Kagoshima H."/>
            <person name="Schijlen E."/>
            <person name="Tajeshwar N."/>
            <person name="Catarino B."/>
            <person name="Hetherington A.J."/>
            <person name="Saltykova A."/>
            <person name="Bonnot C."/>
            <person name="Breuninger H."/>
            <person name="Symeonidi A."/>
            <person name="Radhakrishnan G.V."/>
            <person name="Van Nieuwerburgh F."/>
            <person name="Deforce D."/>
            <person name="Chang C."/>
            <person name="Karol K.G."/>
            <person name="Hedrich R."/>
            <person name="Ulvskov P."/>
            <person name="Glockner G."/>
            <person name="Delwiche C.F."/>
            <person name="Petrasek J."/>
            <person name="Van de Peer Y."/>
            <person name="Friml J."/>
            <person name="Beilby M."/>
            <person name="Dolan L."/>
            <person name="Kohara Y."/>
            <person name="Sugano S."/>
            <person name="Fujiyama A."/>
            <person name="Delaux P.-M."/>
            <person name="Quint M."/>
            <person name="TheiBen G."/>
            <person name="Hagemann M."/>
            <person name="Harholt J."/>
            <person name="Dunand C."/>
            <person name="Zachgo S."/>
            <person name="Langdale J."/>
            <person name="Maumus F."/>
            <person name="Straeten D.V.D."/>
            <person name="Gould S.B."/>
            <person name="Rensing S.A."/>
        </authorList>
    </citation>
    <scope>NUCLEOTIDE SEQUENCE [LARGE SCALE GENOMIC DNA]</scope>
    <source>
        <strain evidence="16 17">S276</strain>
    </source>
</reference>
<dbReference type="OrthoDB" id="1751331at2759"/>
<dbReference type="PANTHER" id="PTHR47165:SF4">
    <property type="entry name" value="OS03G0429900 PROTEIN"/>
    <property type="match status" value="1"/>
</dbReference>
<dbReference type="Proteomes" id="UP000265515">
    <property type="component" value="Unassembled WGS sequence"/>
</dbReference>
<dbReference type="InterPro" id="IPR004365">
    <property type="entry name" value="NA-bd_OB_tRNA"/>
</dbReference>
<dbReference type="CDD" id="cd04477">
    <property type="entry name" value="RPA1N"/>
    <property type="match status" value="1"/>
</dbReference>
<comment type="subcellular location">
    <subcellularLocation>
        <location evidence="1 13">Nucleus</location>
    </subcellularLocation>
</comment>
<dbReference type="SMART" id="SM00343">
    <property type="entry name" value="ZnF_C2HC"/>
    <property type="match status" value="2"/>
</dbReference>
<comment type="function">
    <text evidence="13">Component of the replication protein A complex (RPA) required for DNA recombination, repair and replication. The activity of RPA is mediated by single-stranded DNA binding and protein interactions. Probably involved in repair of double-strand DNA breaks (DSBs) induced by genotoxic stresses.</text>
</comment>
<dbReference type="NCBIfam" id="TIGR00617">
    <property type="entry name" value="rpa1"/>
    <property type="match status" value="1"/>
</dbReference>
<dbReference type="InterPro" id="IPR047192">
    <property type="entry name" value="Euk_RPA1_DBD_C"/>
</dbReference>
<evidence type="ECO:0000256" key="9">
    <source>
        <dbReference type="ARBA" id="ARBA00023172"/>
    </source>
</evidence>
<dbReference type="FunFam" id="2.40.50.140:FF:000117">
    <property type="entry name" value="Replication protein A subunit"/>
    <property type="match status" value="1"/>
</dbReference>
<feature type="compositionally biased region" description="Gly residues" evidence="14">
    <location>
        <begin position="770"/>
        <end position="786"/>
    </location>
</feature>
<feature type="domain" description="CCHC-type" evidence="15">
    <location>
        <begin position="833"/>
        <end position="848"/>
    </location>
</feature>
<feature type="compositionally biased region" description="Polar residues" evidence="14">
    <location>
        <begin position="208"/>
        <end position="226"/>
    </location>
</feature>
<keyword evidence="8 13" id="KW-0238">DNA-binding</keyword>
<dbReference type="GO" id="GO:0003677">
    <property type="term" value="F:DNA binding"/>
    <property type="evidence" value="ECO:0007669"/>
    <property type="project" value="UniProtKB-KW"/>
</dbReference>
<dbReference type="InterPro" id="IPR007199">
    <property type="entry name" value="Rep_factor-A_N"/>
</dbReference>
<dbReference type="PANTHER" id="PTHR47165">
    <property type="entry name" value="OS03G0429900 PROTEIN"/>
    <property type="match status" value="1"/>
</dbReference>
<dbReference type="InterPro" id="IPR013955">
    <property type="entry name" value="Rep_factor-A_C"/>
</dbReference>
<feature type="region of interest" description="Disordered" evidence="14">
    <location>
        <begin position="709"/>
        <end position="743"/>
    </location>
</feature>
<keyword evidence="10" id="KW-0234">DNA repair</keyword>
<comment type="similarity">
    <text evidence="2 13">Belongs to the replication factor A protein 1 family.</text>
</comment>
<feature type="compositionally biased region" description="Gly residues" evidence="14">
    <location>
        <begin position="894"/>
        <end position="912"/>
    </location>
</feature>
<accession>A0A388LKL1</accession>
<keyword evidence="6 12" id="KW-0863">Zinc-finger</keyword>